<evidence type="ECO:0008006" key="4">
    <source>
        <dbReference type="Google" id="ProtNLM"/>
    </source>
</evidence>
<dbReference type="EMBL" id="PUFP01000025">
    <property type="protein sequence ID" value="TDG79571.1"/>
    <property type="molecule type" value="Genomic_DNA"/>
</dbReference>
<gene>
    <name evidence="2" type="ORF">C5L32_002031</name>
</gene>
<name>A0A4R5NRQ4_LENBU</name>
<sequence>MNKHLTLLIATGSLLTAAIVSMQIPTTVDAKVKITTNQSYKKTSFLINSNRNAYVWNAKYNQKLHNLKNYPRTNFYSTKRVTIRTNHYFGSYYYIHNANNKIKGYVWHGFLIKGTYYKGGFYRYPTFNVLLSNQPYRRGGMSRIGEWDASGVYASSNRIHGTVNQNELKPFATTPALNDQKQALTYLKQNWSYLPEMLNYGQHNGARIVMRKVYYGTNQWLKVPMIDILNGPAISGNWEEINPFAAVLDLSKLPNGAKPIANYDVSQVTVLPLGSRAFDFPDPSAQVTNYNSGPITRIYGNNLGPNHNLSLVDLNRWLHYVPTNDIFKLSNTQPTLKDGIWYFAPSFESGVGSGTHLQQMLNQINPTQSPYYRTMTGEGFIQAHYENGHWHEQFELSTNLPAFNKGNGITLTISKMITKSSGSSSYTTADNANAKIVKHFDSNDADVSDYFFKPANYYETFLNND</sequence>
<evidence type="ECO:0000313" key="3">
    <source>
        <dbReference type="Proteomes" id="UP000295181"/>
    </source>
</evidence>
<comment type="caution">
    <text evidence="2">The sequence shown here is derived from an EMBL/GenBank/DDBJ whole genome shotgun (WGS) entry which is preliminary data.</text>
</comment>
<protein>
    <recommendedName>
        <fullName evidence="4">D-alanyl-D-alanine carboxypeptidase</fullName>
    </recommendedName>
</protein>
<dbReference type="AlphaFoldDB" id="A0A4R5NRQ4"/>
<dbReference type="Proteomes" id="UP000295181">
    <property type="component" value="Unassembled WGS sequence"/>
</dbReference>
<accession>A0A4R5NRQ4</accession>
<reference evidence="2 3" key="1">
    <citation type="journal article" date="2019" name="Appl. Microbiol. Biotechnol.">
        <title>Uncovering carbohydrate metabolism through a genotype-phenotype association study of 56 lactic acid bacteria genomes.</title>
        <authorList>
            <person name="Buron-Moles G."/>
            <person name="Chailyan A."/>
            <person name="Dolejs I."/>
            <person name="Forster J."/>
            <person name="Miks M.H."/>
        </authorList>
    </citation>
    <scope>NUCLEOTIDE SEQUENCE [LARGE SCALE GENOMIC DNA]</scope>
    <source>
        <strain evidence="2 3">ATCC 4005</strain>
    </source>
</reference>
<evidence type="ECO:0000256" key="1">
    <source>
        <dbReference type="SAM" id="SignalP"/>
    </source>
</evidence>
<keyword evidence="1" id="KW-0732">Signal</keyword>
<organism evidence="2 3">
    <name type="scientific">Lentilactobacillus buchneri DSM 20057</name>
    <dbReference type="NCBI Taxonomy" id="1423728"/>
    <lineage>
        <taxon>Bacteria</taxon>
        <taxon>Bacillati</taxon>
        <taxon>Bacillota</taxon>
        <taxon>Bacilli</taxon>
        <taxon>Lactobacillales</taxon>
        <taxon>Lactobacillaceae</taxon>
        <taxon>Lentilactobacillus</taxon>
    </lineage>
</organism>
<feature type="signal peptide" evidence="1">
    <location>
        <begin position="1"/>
        <end position="30"/>
    </location>
</feature>
<proteinExistence type="predicted"/>
<feature type="chain" id="PRO_5020754782" description="D-alanyl-D-alanine carboxypeptidase" evidence="1">
    <location>
        <begin position="31"/>
        <end position="465"/>
    </location>
</feature>
<evidence type="ECO:0000313" key="2">
    <source>
        <dbReference type="EMBL" id="TDG79571.1"/>
    </source>
</evidence>